<feature type="region of interest" description="Disordered" evidence="7">
    <location>
        <begin position="264"/>
        <end position="294"/>
    </location>
</feature>
<accession>A0AAD7DU54</accession>
<keyword evidence="3 6" id="KW-1000">Mitochondrion outer membrane</keyword>
<sequence length="451" mass="49699">MLPFASYVLRSYYKATGWNEDNLYANLTRSSNAILDFTVPRGLHLSVSKSPNSLFKTTYSMNAMPSLNGSVASGNVRFKDMIERFRVYDQPRRPEAKEEEWLAGERVDKRDYLLYGRFYLPTGRLDALYSTRLTPTLQALVAAISHPPSNLPTDISGRSANVSNLIVNLQHDVGKWCTEYTYSADDSMWGVRVLHNFGKLGIPVDTSDDNSATPGGRGLKRVDEEDAVEGGLKGRVSAGAEFYFSAKERSAGVSTGFRFTTLPDATPPSFQLPGPSSSPLTQASKGPPSQPPTTITALFNPMLGHMSGAYSARVSRDLSLSSRFDFNVYSYESEWTMGAEWWMRSPLSQDDPDDPNDDAISIPPPRGEAKGEVRGVVKARASTNNVSLLTLPLDSTLRMVHQDVSLMWEGRLRNMLVSLGVVSDFSNRTKPIKAIGLELSYFSSDGSNDNL</sequence>
<evidence type="ECO:0000256" key="6">
    <source>
        <dbReference type="HAMAP-Rule" id="MF_03102"/>
    </source>
</evidence>
<comment type="domain">
    <text evidence="6">Lacks alpha-helical transmembrane segments, suggesting that it resides in the membrane via beta-sheet conformations similar to those predicted for other outer membrane proteins and porin.</text>
</comment>
<comment type="subunit">
    <text evidence="6">Component of the ER-mitochondria encounter structure (ERMES) or MDM complex, composed of MMM1, MDM10, MDM12 and MDM34. Associates with the mitochondrial outer membrane sorting assembly machinery SAM(core) complex.</text>
</comment>
<comment type="caution">
    <text evidence="8">The sequence shown here is derived from an EMBL/GenBank/DDBJ whole genome shotgun (WGS) entry which is preliminary data.</text>
</comment>
<dbReference type="GO" id="GO:1990456">
    <property type="term" value="P:mitochondrion-endoplasmic reticulum membrane tethering"/>
    <property type="evidence" value="ECO:0007669"/>
    <property type="project" value="UniProtKB-UniRule"/>
</dbReference>
<comment type="function">
    <text evidence="6">Component of the ERMES/MDM complex, which serves as a molecular tether to connect the endoplasmic reticulum and mitochondria. Components of this complex are involved in the control of mitochondrial shape and protein biogenesis and may function in phospholipid exchange. MDM10 is involved in the late assembly steps of the general translocase of the mitochondrial outer membrane (TOM complex). Functions in the TOM40-specific route of the assembly of outer membrane beta-barrel proteins, including the association of TOM40 with the receptor TOM22 and small TOM proteins. Can associate with the SAM(core) complex as well as the MDM12-MMM1 complex, both involved in late steps of the major beta-barrel assembly pathway, that is responsible for biogenesis of all outer membrane beta-barrel proteins. May act as a switch that shuttles between both complexes and channels precursor proteins into the TOM40-specific pathway. Plays a role in mitochondrial morphology and in the inheritance of mitochondria.</text>
</comment>
<evidence type="ECO:0000256" key="4">
    <source>
        <dbReference type="ARBA" id="ARBA00023128"/>
    </source>
</evidence>
<dbReference type="GO" id="GO:0015914">
    <property type="term" value="P:phospholipid transport"/>
    <property type="evidence" value="ECO:0007669"/>
    <property type="project" value="TreeGrafter"/>
</dbReference>
<dbReference type="PANTHER" id="PTHR28035:SF1">
    <property type="entry name" value="MITOCHONDRIAL DISTRIBUTION AND MORPHOLOGY PROTEIN 10"/>
    <property type="match status" value="1"/>
</dbReference>
<gene>
    <name evidence="6" type="primary">MDM10</name>
    <name evidence="8" type="ORF">B0H17DRAFT_1157944</name>
</gene>
<proteinExistence type="inferred from homology"/>
<evidence type="ECO:0000256" key="2">
    <source>
        <dbReference type="ARBA" id="ARBA00022692"/>
    </source>
</evidence>
<evidence type="ECO:0000313" key="8">
    <source>
        <dbReference type="EMBL" id="KAJ7699877.1"/>
    </source>
</evidence>
<dbReference type="PANTHER" id="PTHR28035">
    <property type="entry name" value="MITOCHONDRIAL DISTRIBUTION AND MORPHOLOGY PROTEIN 10"/>
    <property type="match status" value="1"/>
</dbReference>
<dbReference type="GO" id="GO:0032865">
    <property type="term" value="C:ERMES complex"/>
    <property type="evidence" value="ECO:0007669"/>
    <property type="project" value="UniProtKB-UniRule"/>
</dbReference>
<dbReference type="GO" id="GO:0001401">
    <property type="term" value="C:SAM complex"/>
    <property type="evidence" value="ECO:0007669"/>
    <property type="project" value="TreeGrafter"/>
</dbReference>
<dbReference type="GO" id="GO:0045040">
    <property type="term" value="P:protein insertion into mitochondrial outer membrane"/>
    <property type="evidence" value="ECO:0007669"/>
    <property type="project" value="UniProtKB-UniRule"/>
</dbReference>
<keyword evidence="4 6" id="KW-0496">Mitochondrion</keyword>
<dbReference type="Proteomes" id="UP001221757">
    <property type="component" value="Unassembled WGS sequence"/>
</dbReference>
<dbReference type="AlphaFoldDB" id="A0AAD7DU54"/>
<dbReference type="GO" id="GO:0070096">
    <property type="term" value="P:mitochondrial outer membrane translocase complex assembly"/>
    <property type="evidence" value="ECO:0007669"/>
    <property type="project" value="UniProtKB-UniRule"/>
</dbReference>
<evidence type="ECO:0000256" key="1">
    <source>
        <dbReference type="ARBA" id="ARBA00022452"/>
    </source>
</evidence>
<protein>
    <recommendedName>
        <fullName evidence="6">Mitochondrial distribution and morphology protein 10</fullName>
    </recommendedName>
    <alternativeName>
        <fullName evidence="6">Mitochondrial inheritance component MDM10</fullName>
    </alternativeName>
</protein>
<evidence type="ECO:0000256" key="3">
    <source>
        <dbReference type="ARBA" id="ARBA00022787"/>
    </source>
</evidence>
<dbReference type="GO" id="GO:0051654">
    <property type="term" value="P:establishment of mitochondrion localization"/>
    <property type="evidence" value="ECO:0007669"/>
    <property type="project" value="TreeGrafter"/>
</dbReference>
<keyword evidence="1 6" id="KW-1134">Transmembrane beta strand</keyword>
<keyword evidence="9" id="KW-1185">Reference proteome</keyword>
<keyword evidence="5 6" id="KW-0472">Membrane</keyword>
<evidence type="ECO:0000256" key="5">
    <source>
        <dbReference type="ARBA" id="ARBA00023136"/>
    </source>
</evidence>
<evidence type="ECO:0000256" key="7">
    <source>
        <dbReference type="SAM" id="MobiDB-lite"/>
    </source>
</evidence>
<dbReference type="Pfam" id="PF12519">
    <property type="entry name" value="MDM10"/>
    <property type="match status" value="1"/>
</dbReference>
<dbReference type="InterPro" id="IPR027539">
    <property type="entry name" value="Mdm10"/>
</dbReference>
<feature type="region of interest" description="Disordered" evidence="7">
    <location>
        <begin position="206"/>
        <end position="226"/>
    </location>
</feature>
<feature type="region of interest" description="Disordered" evidence="7">
    <location>
        <begin position="346"/>
        <end position="369"/>
    </location>
</feature>
<dbReference type="EMBL" id="JARKIE010000021">
    <property type="protein sequence ID" value="KAJ7699877.1"/>
    <property type="molecule type" value="Genomic_DNA"/>
</dbReference>
<reference evidence="8" key="1">
    <citation type="submission" date="2023-03" db="EMBL/GenBank/DDBJ databases">
        <title>Massive genome expansion in bonnet fungi (Mycena s.s.) driven by repeated elements and novel gene families across ecological guilds.</title>
        <authorList>
            <consortium name="Lawrence Berkeley National Laboratory"/>
            <person name="Harder C.B."/>
            <person name="Miyauchi S."/>
            <person name="Viragh M."/>
            <person name="Kuo A."/>
            <person name="Thoen E."/>
            <person name="Andreopoulos B."/>
            <person name="Lu D."/>
            <person name="Skrede I."/>
            <person name="Drula E."/>
            <person name="Henrissat B."/>
            <person name="Morin E."/>
            <person name="Kohler A."/>
            <person name="Barry K."/>
            <person name="LaButti K."/>
            <person name="Morin E."/>
            <person name="Salamov A."/>
            <person name="Lipzen A."/>
            <person name="Mereny Z."/>
            <person name="Hegedus B."/>
            <person name="Baldrian P."/>
            <person name="Stursova M."/>
            <person name="Weitz H."/>
            <person name="Taylor A."/>
            <person name="Grigoriev I.V."/>
            <person name="Nagy L.G."/>
            <person name="Martin F."/>
            <person name="Kauserud H."/>
        </authorList>
    </citation>
    <scope>NUCLEOTIDE SEQUENCE</scope>
    <source>
        <strain evidence="8">CBHHK067</strain>
    </source>
</reference>
<comment type="subcellular location">
    <subcellularLocation>
        <location evidence="6">Mitochondrion outer membrane</location>
        <topology evidence="6">Multi-pass membrane protein</topology>
    </subcellularLocation>
    <text evidence="6">The ERMES/MDM complex localizes to a few discrete foci (around 10 per single cell), that represent mitochondria-endoplasmic reticulum junctions. These foci are often found next to mtDNA nucleoids.</text>
</comment>
<comment type="similarity">
    <text evidence="6">Belongs to the MDM10 family.</text>
</comment>
<feature type="compositionally biased region" description="Polar residues" evidence="7">
    <location>
        <begin position="274"/>
        <end position="284"/>
    </location>
</feature>
<organism evidence="8 9">
    <name type="scientific">Mycena rosella</name>
    <name type="common">Pink bonnet</name>
    <name type="synonym">Agaricus rosellus</name>
    <dbReference type="NCBI Taxonomy" id="1033263"/>
    <lineage>
        <taxon>Eukaryota</taxon>
        <taxon>Fungi</taxon>
        <taxon>Dikarya</taxon>
        <taxon>Basidiomycota</taxon>
        <taxon>Agaricomycotina</taxon>
        <taxon>Agaricomycetes</taxon>
        <taxon>Agaricomycetidae</taxon>
        <taxon>Agaricales</taxon>
        <taxon>Marasmiineae</taxon>
        <taxon>Mycenaceae</taxon>
        <taxon>Mycena</taxon>
    </lineage>
</organism>
<evidence type="ECO:0000313" key="9">
    <source>
        <dbReference type="Proteomes" id="UP001221757"/>
    </source>
</evidence>
<keyword evidence="2 6" id="KW-0812">Transmembrane</keyword>
<name>A0AAD7DU54_MYCRO</name>
<dbReference type="HAMAP" id="MF_03102">
    <property type="entry name" value="Mdm10"/>
    <property type="match status" value="1"/>
</dbReference>